<protein>
    <submittedName>
        <fullName evidence="1">Uncharacterized protein</fullName>
    </submittedName>
</protein>
<gene>
    <name evidence="1" type="ORF">Cva_01529</name>
</gene>
<organism evidence="1 2">
    <name type="scientific">Caedimonas varicaedens</name>
    <dbReference type="NCBI Taxonomy" id="1629334"/>
    <lineage>
        <taxon>Bacteria</taxon>
        <taxon>Pseudomonadati</taxon>
        <taxon>Pseudomonadota</taxon>
        <taxon>Alphaproteobacteria</taxon>
        <taxon>Holosporales</taxon>
        <taxon>Caedimonadaceae</taxon>
        <taxon>Caedimonas</taxon>
    </lineage>
</organism>
<keyword evidence="2" id="KW-1185">Reference proteome</keyword>
<comment type="caution">
    <text evidence="1">The sequence shown here is derived from an EMBL/GenBank/DDBJ whole genome shotgun (WGS) entry which is preliminary data.</text>
</comment>
<dbReference type="Proteomes" id="UP000036771">
    <property type="component" value="Unassembled WGS sequence"/>
</dbReference>
<accession>A0A0K8MG27</accession>
<evidence type="ECO:0000313" key="1">
    <source>
        <dbReference type="EMBL" id="GAO98859.1"/>
    </source>
</evidence>
<sequence>MGNIPFAFQNLGSLDFGIRPAHVRCAGLTTLPPTQILKSFGYRIESSV</sequence>
<dbReference type="AlphaFoldDB" id="A0A0K8MG27"/>
<name>A0A0K8MG27_9PROT</name>
<reference evidence="1 2" key="1">
    <citation type="submission" date="2015-03" db="EMBL/GenBank/DDBJ databases">
        <title>Caedibacter varicaedens, whole genome shotgun sequence.</title>
        <authorList>
            <person name="Suzuki H."/>
            <person name="Dapper A.L."/>
            <person name="Gibson A.K."/>
            <person name="Jackson C."/>
            <person name="Lee H."/>
            <person name="Pejaver V.R."/>
            <person name="Doak T."/>
            <person name="Lynch M."/>
        </authorList>
    </citation>
    <scope>NUCLEOTIDE SEQUENCE [LARGE SCALE GENOMIC DNA]</scope>
</reference>
<dbReference type="EMBL" id="BBVC01000098">
    <property type="protein sequence ID" value="GAO98859.1"/>
    <property type="molecule type" value="Genomic_DNA"/>
</dbReference>
<proteinExistence type="predicted"/>
<evidence type="ECO:0000313" key="2">
    <source>
        <dbReference type="Proteomes" id="UP000036771"/>
    </source>
</evidence>